<sequence length="393" mass="43132">MDIDARIRRRRHRSDSPRLIREYRALSPVVHDDEPSGRGPTVERLLDHLDPVFDGSLPPNAYVHGPFGAGKTAVVTALFAHLDQLSIQTRSAIHTSTRAASSTTPWFVYVDLRETTSEFAFYRRVLDGIVDESVPEHGIGTDEIRQRLRDVLRDSRTGVVVAIDHVDSPRVDTGALRECVATSPDNARWIAIGRATPDEDWLDATDARTIEIEPYRRRVLIDVLTTRASTGLAHGALDHALARRIAGWAEGNAHDALAALFAAAERADAADRTRLSEADVEAACESVPRPSASLGEVLALPANKGRVLRALVDSTREDRRSVTAAAEAVGADPDIDLSTGTIERYLYELAEVGIVERVRSADGGDASGKGRSPSRVELWFPPTVYREIYDMKH</sequence>
<evidence type="ECO:0000313" key="2">
    <source>
        <dbReference type="EMBL" id="GAD52558.1"/>
    </source>
</evidence>
<keyword evidence="3" id="KW-1185">Reference proteome</keyword>
<name>U3ACQ8_9EURY</name>
<dbReference type="OrthoDB" id="213998at2157"/>
<accession>U3ACQ8</accession>
<keyword evidence="2" id="KW-0132">Cell division</keyword>
<evidence type="ECO:0000259" key="1">
    <source>
        <dbReference type="Pfam" id="PF13191"/>
    </source>
</evidence>
<gene>
    <name evidence="2" type="ORF">MBEHAL_1318</name>
</gene>
<dbReference type="AlphaFoldDB" id="U3ACQ8"/>
<dbReference type="SUPFAM" id="SSF52540">
    <property type="entry name" value="P-loop containing nucleoside triphosphate hydrolases"/>
    <property type="match status" value="1"/>
</dbReference>
<evidence type="ECO:0000313" key="3">
    <source>
        <dbReference type="Proteomes" id="UP000016986"/>
    </source>
</evidence>
<dbReference type="eggNOG" id="arCOG00468">
    <property type="taxonomic scope" value="Archaea"/>
</dbReference>
<dbReference type="RefSeq" id="WP_021780136.1">
    <property type="nucleotide sequence ID" value="NZ_BATA01000026.1"/>
</dbReference>
<reference evidence="2 3" key="1">
    <citation type="submission" date="2013-09" db="EMBL/GenBank/DDBJ databases">
        <title>Whole genome sequencing of Halarchaeum acidiphilum strain MH1-52-1.</title>
        <authorList>
            <person name="Shimane Y."/>
            <person name="Minegishi H."/>
            <person name="Nishi S."/>
            <person name="Echigo A."/>
            <person name="Shuto A."/>
            <person name="Konishi M."/>
            <person name="Ito T."/>
            <person name="Ohkuma M."/>
            <person name="Ohta Y."/>
            <person name="Nagano Y."/>
            <person name="Tsubouchi T."/>
            <person name="Mori K."/>
            <person name="Usui K."/>
            <person name="Kamekura M."/>
            <person name="Usami R."/>
            <person name="Takaki Y."/>
            <person name="Hatada Y."/>
        </authorList>
    </citation>
    <scope>NUCLEOTIDE SEQUENCE [LARGE SCALE GENOMIC DNA]</scope>
    <source>
        <strain evidence="2 3">JCM 16109</strain>
    </source>
</reference>
<keyword evidence="2" id="KW-0131">Cell cycle</keyword>
<comment type="caution">
    <text evidence="2">The sequence shown here is derived from an EMBL/GenBank/DDBJ whole genome shotgun (WGS) entry which is preliminary data.</text>
</comment>
<dbReference type="GO" id="GO:0051301">
    <property type="term" value="P:cell division"/>
    <property type="evidence" value="ECO:0007669"/>
    <property type="project" value="UniProtKB-KW"/>
</dbReference>
<dbReference type="EMBL" id="BATA01000026">
    <property type="protein sequence ID" value="GAD52558.1"/>
    <property type="molecule type" value="Genomic_DNA"/>
</dbReference>
<dbReference type="Proteomes" id="UP000016986">
    <property type="component" value="Unassembled WGS sequence"/>
</dbReference>
<dbReference type="Pfam" id="PF13191">
    <property type="entry name" value="AAA_16"/>
    <property type="match status" value="1"/>
</dbReference>
<protein>
    <submittedName>
        <fullName evidence="2">Cell division control protein 6 homolog 6</fullName>
    </submittedName>
</protein>
<dbReference type="InterPro" id="IPR027417">
    <property type="entry name" value="P-loop_NTPase"/>
</dbReference>
<proteinExistence type="predicted"/>
<dbReference type="Gene3D" id="3.40.50.300">
    <property type="entry name" value="P-loop containing nucleotide triphosphate hydrolases"/>
    <property type="match status" value="1"/>
</dbReference>
<organism evidence="2 3">
    <name type="scientific">Halarchaeum acidiphilum MH1-52-1</name>
    <dbReference type="NCBI Taxonomy" id="1261545"/>
    <lineage>
        <taxon>Archaea</taxon>
        <taxon>Methanobacteriati</taxon>
        <taxon>Methanobacteriota</taxon>
        <taxon>Stenosarchaea group</taxon>
        <taxon>Halobacteria</taxon>
        <taxon>Halobacteriales</taxon>
        <taxon>Halobacteriaceae</taxon>
    </lineage>
</organism>
<dbReference type="Gene3D" id="1.10.8.60">
    <property type="match status" value="1"/>
</dbReference>
<dbReference type="InterPro" id="IPR041664">
    <property type="entry name" value="AAA_16"/>
</dbReference>
<feature type="domain" description="Orc1-like AAA ATPase" evidence="1">
    <location>
        <begin position="37"/>
        <end position="183"/>
    </location>
</feature>